<keyword evidence="3" id="KW-1185">Reference proteome</keyword>
<feature type="transmembrane region" description="Helical" evidence="1">
    <location>
        <begin position="55"/>
        <end position="73"/>
    </location>
</feature>
<organism evidence="2 3">
    <name type="scientific">Sphingobacterium suaedae</name>
    <dbReference type="NCBI Taxonomy" id="1686402"/>
    <lineage>
        <taxon>Bacteria</taxon>
        <taxon>Pseudomonadati</taxon>
        <taxon>Bacteroidota</taxon>
        <taxon>Sphingobacteriia</taxon>
        <taxon>Sphingobacteriales</taxon>
        <taxon>Sphingobacteriaceae</taxon>
        <taxon>Sphingobacterium</taxon>
    </lineage>
</organism>
<evidence type="ECO:0000313" key="3">
    <source>
        <dbReference type="Proteomes" id="UP001597545"/>
    </source>
</evidence>
<keyword evidence="1" id="KW-0472">Membrane</keyword>
<reference evidence="3" key="1">
    <citation type="journal article" date="2019" name="Int. J. Syst. Evol. Microbiol.">
        <title>The Global Catalogue of Microorganisms (GCM) 10K type strain sequencing project: providing services to taxonomists for standard genome sequencing and annotation.</title>
        <authorList>
            <consortium name="The Broad Institute Genomics Platform"/>
            <consortium name="The Broad Institute Genome Sequencing Center for Infectious Disease"/>
            <person name="Wu L."/>
            <person name="Ma J."/>
        </authorList>
    </citation>
    <scope>NUCLEOTIDE SEQUENCE [LARGE SCALE GENOMIC DNA]</scope>
    <source>
        <strain evidence="3">KCTC 42662</strain>
    </source>
</reference>
<comment type="caution">
    <text evidence="2">The sequence shown here is derived from an EMBL/GenBank/DDBJ whole genome shotgun (WGS) entry which is preliminary data.</text>
</comment>
<keyword evidence="1" id="KW-1133">Transmembrane helix</keyword>
<dbReference type="Proteomes" id="UP001597545">
    <property type="component" value="Unassembled WGS sequence"/>
</dbReference>
<proteinExistence type="predicted"/>
<dbReference type="RefSeq" id="WP_380902207.1">
    <property type="nucleotide sequence ID" value="NZ_JBHUEG010000007.1"/>
</dbReference>
<protein>
    <submittedName>
        <fullName evidence="2">Uncharacterized protein</fullName>
    </submittedName>
</protein>
<evidence type="ECO:0000256" key="1">
    <source>
        <dbReference type="SAM" id="Phobius"/>
    </source>
</evidence>
<feature type="transmembrane region" description="Helical" evidence="1">
    <location>
        <begin position="80"/>
        <end position="98"/>
    </location>
</feature>
<dbReference type="EMBL" id="JBHULR010000003">
    <property type="protein sequence ID" value="MFD2547445.1"/>
    <property type="molecule type" value="Genomic_DNA"/>
</dbReference>
<accession>A0ABW5KHX6</accession>
<keyword evidence="1" id="KW-0812">Transmembrane</keyword>
<name>A0ABW5KHX6_9SPHI</name>
<evidence type="ECO:0000313" key="2">
    <source>
        <dbReference type="EMBL" id="MFD2547445.1"/>
    </source>
</evidence>
<sequence>MKILLIVTLIGVLLYLLSRRFFMSREPTGLIKPERIHQFVLLDTSPQLIANITRSTLWTVGIGIVLFLIVLILGMKIKILWIALPLCLYLIGQLFVYTNHIRATKDQRVYFDTNTYDVLIDYVKGPPLSFNLQRDVIRVSEVRSVQKNRDTIFGYYRIHTSRGIVVLPYILEQSERVWNQHFFEYLNTNYKIEIESKLFPII</sequence>
<gene>
    <name evidence="2" type="ORF">ACFSR5_07285</name>
</gene>